<organism evidence="2 3">
    <name type="scientific">Platysternon megacephalum</name>
    <name type="common">big-headed turtle</name>
    <dbReference type="NCBI Taxonomy" id="55544"/>
    <lineage>
        <taxon>Eukaryota</taxon>
        <taxon>Metazoa</taxon>
        <taxon>Chordata</taxon>
        <taxon>Craniata</taxon>
        <taxon>Vertebrata</taxon>
        <taxon>Euteleostomi</taxon>
        <taxon>Archelosauria</taxon>
        <taxon>Testudinata</taxon>
        <taxon>Testudines</taxon>
        <taxon>Cryptodira</taxon>
        <taxon>Durocryptodira</taxon>
        <taxon>Testudinoidea</taxon>
        <taxon>Platysternidae</taxon>
        <taxon>Platysternon</taxon>
    </lineage>
</organism>
<feature type="region of interest" description="Disordered" evidence="1">
    <location>
        <begin position="1"/>
        <end position="20"/>
    </location>
</feature>
<dbReference type="OrthoDB" id="6016677at2759"/>
<dbReference type="Proteomes" id="UP000297703">
    <property type="component" value="Unassembled WGS sequence"/>
</dbReference>
<gene>
    <name evidence="2" type="ORF">DR999_PMT13845</name>
</gene>
<dbReference type="Pfam" id="PF15184">
    <property type="entry name" value="TOM6p"/>
    <property type="match status" value="1"/>
</dbReference>
<proteinExistence type="predicted"/>
<feature type="compositionally biased region" description="Gly residues" evidence="1">
    <location>
        <begin position="1"/>
        <end position="12"/>
    </location>
</feature>
<dbReference type="GO" id="GO:0005742">
    <property type="term" value="C:mitochondrial outer membrane translocase complex"/>
    <property type="evidence" value="ECO:0007669"/>
    <property type="project" value="InterPro"/>
</dbReference>
<evidence type="ECO:0000313" key="3">
    <source>
        <dbReference type="Proteomes" id="UP000297703"/>
    </source>
</evidence>
<keyword evidence="3" id="KW-1185">Reference proteome</keyword>
<dbReference type="InterPro" id="IPR029182">
    <property type="entry name" value="TOMM6"/>
</dbReference>
<dbReference type="STRING" id="55544.A0A4D9E5L3"/>
<reference evidence="2 3" key="1">
    <citation type="submission" date="2019-04" db="EMBL/GenBank/DDBJ databases">
        <title>Draft genome of the big-headed turtle Platysternon megacephalum.</title>
        <authorList>
            <person name="Gong S."/>
        </authorList>
    </citation>
    <scope>NUCLEOTIDE SEQUENCE [LARGE SCALE GENOMIC DNA]</scope>
    <source>
        <strain evidence="2">DO16091913</strain>
        <tissue evidence="2">Muscle</tissue>
    </source>
</reference>
<accession>A0A4D9E5L3</accession>
<evidence type="ECO:0000256" key="1">
    <source>
        <dbReference type="SAM" id="MobiDB-lite"/>
    </source>
</evidence>
<name>A0A4D9E5L3_9SAUR</name>
<protein>
    <submittedName>
        <fullName evidence="2">Uncharacterized protein</fullName>
    </submittedName>
</protein>
<reference evidence="2 3" key="2">
    <citation type="submission" date="2019-04" db="EMBL/GenBank/DDBJ databases">
        <title>The genome sequence of big-headed turtle.</title>
        <authorList>
            <person name="Gong S."/>
        </authorList>
    </citation>
    <scope>NUCLEOTIDE SEQUENCE [LARGE SCALE GENOMIC DNA]</scope>
    <source>
        <strain evidence="2">DO16091913</strain>
        <tissue evidence="2">Muscle</tissue>
    </source>
</reference>
<sequence>MALGGQAGGSGSPGSPREGLRDWIRSACRFAADRNDFRRQDSEHVHGADLINQKVPLLHDLSPEQNHIDHIPYQK</sequence>
<dbReference type="AlphaFoldDB" id="A0A4D9E5L3"/>
<dbReference type="EMBL" id="QXTE01000152">
    <property type="protein sequence ID" value="TFK03815.1"/>
    <property type="molecule type" value="Genomic_DNA"/>
</dbReference>
<evidence type="ECO:0000313" key="2">
    <source>
        <dbReference type="EMBL" id="TFK03815.1"/>
    </source>
</evidence>
<comment type="caution">
    <text evidence="2">The sequence shown here is derived from an EMBL/GenBank/DDBJ whole genome shotgun (WGS) entry which is preliminary data.</text>
</comment>